<dbReference type="GO" id="GO:0006888">
    <property type="term" value="P:endoplasmic reticulum to Golgi vesicle-mediated transport"/>
    <property type="evidence" value="ECO:0007669"/>
    <property type="project" value="TreeGrafter"/>
</dbReference>
<name>A0A2I9LP61_9SCOR</name>
<feature type="domain" description="L-type lectin-like" evidence="10">
    <location>
        <begin position="27"/>
        <end position="250"/>
    </location>
</feature>
<dbReference type="InterPro" id="IPR005052">
    <property type="entry name" value="Lectin_leg"/>
</dbReference>
<evidence type="ECO:0000259" key="10">
    <source>
        <dbReference type="PROSITE" id="PS51328"/>
    </source>
</evidence>
<dbReference type="AlphaFoldDB" id="A0A2I9LP61"/>
<dbReference type="EMBL" id="GFWZ01000180">
    <property type="protein sequence ID" value="MBW20170.1"/>
    <property type="molecule type" value="Transcribed_RNA"/>
</dbReference>
<keyword evidence="4" id="KW-0430">Lectin</keyword>
<dbReference type="Gene3D" id="2.60.120.200">
    <property type="match status" value="1"/>
</dbReference>
<evidence type="ECO:0000256" key="1">
    <source>
        <dbReference type="ARBA" id="ARBA00004151"/>
    </source>
</evidence>
<evidence type="ECO:0000256" key="2">
    <source>
        <dbReference type="ARBA" id="ARBA00022692"/>
    </source>
</evidence>
<dbReference type="GO" id="GO:0005537">
    <property type="term" value="F:D-mannose binding"/>
    <property type="evidence" value="ECO:0007669"/>
    <property type="project" value="TreeGrafter"/>
</dbReference>
<reference evidence="11" key="1">
    <citation type="journal article" date="2017" name="Toxicon">
        <title>Venom-gland transcriptomics and venom proteomics of the Hentz striped scorpion (Centruroides hentzi; Buthidae) reveal high toxin diversity in a harmless member of a lethal family.</title>
        <authorList>
            <person name="Ward M.J."/>
            <person name="Ellsworth S.A."/>
            <person name="Rokyta D.R."/>
        </authorList>
    </citation>
    <scope>NUCLEOTIDE SEQUENCE</scope>
    <source>
        <tissue evidence="11">Venom gland</tissue>
    </source>
</reference>
<feature type="chain" id="PRO_5014465683" evidence="9">
    <location>
        <begin position="21"/>
        <end position="509"/>
    </location>
</feature>
<dbReference type="PANTHER" id="PTHR12223">
    <property type="entry name" value="VESICULAR MANNOSE-BINDING LECTIN"/>
    <property type="match status" value="1"/>
</dbReference>
<evidence type="ECO:0000256" key="8">
    <source>
        <dbReference type="SAM" id="Phobius"/>
    </source>
</evidence>
<dbReference type="PROSITE" id="PS51328">
    <property type="entry name" value="L_LECTIN_LIKE"/>
    <property type="match status" value="1"/>
</dbReference>
<protein>
    <submittedName>
        <fullName evidence="11">Lectin, mannose binding</fullName>
    </submittedName>
</protein>
<sequence length="509" mass="57134">MASKWGEFLLLILCIVAIFGSVEVPHKRFEYKYSFKGPYLAQKDGTVPFWEAYGNAIASEEMVRITPSLRSKKGSIWSKSATTFQWWEVEMIFRVNGRGRLGADGLAFWFTDKKGVEGPVFGSNDNWNGLGIFFDSFDNDGKGNNPYIMAMVNDGTKVYDHQTDGINQQLAGCLRDFRNKPFPVRTKIEYYRNVLSILFHAGNSNNDDDYEMCLRVENVFLPQFGHFGISAATGGLADDHDVLKFLVSSLYPPGTQPTPQQTIADTEKEKFSKEYEEYKVKLEKQKEDYRRQHPDEAHKKDMEYNPEEAYESFQQRELTQIFQGQSQIFEAMKSLNRKLDEIIGRQERSLSMLSAVQVGGVGGGVPHGGQGMPPPAMPADGLRRHEVDALLGNQREMVQASRDIKAFVAEIHQRTGSLLAGQATPQGSGGGGQAFQYQTLINEVKDGLNVVKRDVSSLHAKTGGPCPAMPQVSCLTPTYFFIFMGLQLIIMIGYITYQSSKESQAKKFY</sequence>
<comment type="subcellular location">
    <subcellularLocation>
        <location evidence="1">Endoplasmic reticulum-Golgi intermediate compartment membrane</location>
        <topology evidence="1">Single-pass type I membrane protein</topology>
    </subcellularLocation>
</comment>
<evidence type="ECO:0000313" key="11">
    <source>
        <dbReference type="EMBL" id="MBW20170.1"/>
    </source>
</evidence>
<evidence type="ECO:0000256" key="6">
    <source>
        <dbReference type="ARBA" id="ARBA00023136"/>
    </source>
</evidence>
<dbReference type="GO" id="GO:0033116">
    <property type="term" value="C:endoplasmic reticulum-Golgi intermediate compartment membrane"/>
    <property type="evidence" value="ECO:0007669"/>
    <property type="project" value="UniProtKB-SubCell"/>
</dbReference>
<dbReference type="GO" id="GO:0005789">
    <property type="term" value="C:endoplasmic reticulum membrane"/>
    <property type="evidence" value="ECO:0007669"/>
    <property type="project" value="TreeGrafter"/>
</dbReference>
<feature type="transmembrane region" description="Helical" evidence="8">
    <location>
        <begin position="479"/>
        <end position="497"/>
    </location>
</feature>
<dbReference type="SUPFAM" id="SSF49899">
    <property type="entry name" value="Concanavalin A-like lectins/glucanases"/>
    <property type="match status" value="1"/>
</dbReference>
<keyword evidence="3 9" id="KW-0732">Signal</keyword>
<accession>A0A2I9LP61</accession>
<dbReference type="InterPro" id="IPR051136">
    <property type="entry name" value="Intracellular_Lectin-GPT"/>
</dbReference>
<evidence type="ECO:0000256" key="3">
    <source>
        <dbReference type="ARBA" id="ARBA00022729"/>
    </source>
</evidence>
<evidence type="ECO:0000256" key="4">
    <source>
        <dbReference type="ARBA" id="ARBA00022734"/>
    </source>
</evidence>
<evidence type="ECO:0000256" key="7">
    <source>
        <dbReference type="ARBA" id="ARBA00023157"/>
    </source>
</evidence>
<dbReference type="FunFam" id="2.60.120.200:FF:000028">
    <property type="entry name" value="Blast:Protein ERGIC-53"/>
    <property type="match status" value="1"/>
</dbReference>
<dbReference type="PANTHER" id="PTHR12223:SF28">
    <property type="entry name" value="LECTIN, MANNOSE BINDING 1 LIKE"/>
    <property type="match status" value="1"/>
</dbReference>
<keyword evidence="6 8" id="KW-0472">Membrane</keyword>
<dbReference type="GO" id="GO:0030134">
    <property type="term" value="C:COPII-coated ER to Golgi transport vesicle"/>
    <property type="evidence" value="ECO:0007669"/>
    <property type="project" value="TreeGrafter"/>
</dbReference>
<dbReference type="GO" id="GO:0000139">
    <property type="term" value="C:Golgi membrane"/>
    <property type="evidence" value="ECO:0007669"/>
    <property type="project" value="TreeGrafter"/>
</dbReference>
<proteinExistence type="predicted"/>
<dbReference type="CDD" id="cd06902">
    <property type="entry name" value="lectin_ERGIC-53_ERGL"/>
    <property type="match status" value="1"/>
</dbReference>
<feature type="signal peptide" evidence="9">
    <location>
        <begin position="1"/>
        <end position="20"/>
    </location>
</feature>
<keyword evidence="7" id="KW-1015">Disulfide bond</keyword>
<organism evidence="11">
    <name type="scientific">Centruroides hentzi</name>
    <dbReference type="NCBI Taxonomy" id="88313"/>
    <lineage>
        <taxon>Eukaryota</taxon>
        <taxon>Metazoa</taxon>
        <taxon>Ecdysozoa</taxon>
        <taxon>Arthropoda</taxon>
        <taxon>Chelicerata</taxon>
        <taxon>Arachnida</taxon>
        <taxon>Scorpiones</taxon>
        <taxon>Buthida</taxon>
        <taxon>Buthoidea</taxon>
        <taxon>Buthidae</taxon>
        <taxon>Centruroides</taxon>
    </lineage>
</organism>
<dbReference type="InterPro" id="IPR013320">
    <property type="entry name" value="ConA-like_dom_sf"/>
</dbReference>
<evidence type="ECO:0000256" key="9">
    <source>
        <dbReference type="SAM" id="SignalP"/>
    </source>
</evidence>
<keyword evidence="2 8" id="KW-0812">Transmembrane</keyword>
<keyword evidence="5 8" id="KW-1133">Transmembrane helix</keyword>
<dbReference type="Pfam" id="PF03388">
    <property type="entry name" value="Lectin_leg-like"/>
    <property type="match status" value="1"/>
</dbReference>
<evidence type="ECO:0000256" key="5">
    <source>
        <dbReference type="ARBA" id="ARBA00022989"/>
    </source>
</evidence>